<feature type="region of interest" description="Disordered" evidence="1">
    <location>
        <begin position="1"/>
        <end position="26"/>
    </location>
</feature>
<evidence type="ECO:0000313" key="3">
    <source>
        <dbReference type="EMBL" id="MFC5922490.1"/>
    </source>
</evidence>
<keyword evidence="2" id="KW-0472">Membrane</keyword>
<feature type="transmembrane region" description="Helical" evidence="2">
    <location>
        <begin position="30"/>
        <end position="51"/>
    </location>
</feature>
<keyword evidence="2" id="KW-1133">Transmembrane helix</keyword>
<evidence type="ECO:0000256" key="2">
    <source>
        <dbReference type="SAM" id="Phobius"/>
    </source>
</evidence>
<keyword evidence="4" id="KW-1185">Reference proteome</keyword>
<keyword evidence="2" id="KW-0812">Transmembrane</keyword>
<dbReference type="RefSeq" id="WP_377505414.1">
    <property type="nucleotide sequence ID" value="NZ_JBHSQS010000002.1"/>
</dbReference>
<dbReference type="EMBL" id="JBHSQS010000002">
    <property type="protein sequence ID" value="MFC5922490.1"/>
    <property type="molecule type" value="Genomic_DNA"/>
</dbReference>
<feature type="compositionally biased region" description="Basic and acidic residues" evidence="1">
    <location>
        <begin position="1"/>
        <end position="14"/>
    </location>
</feature>
<evidence type="ECO:0000313" key="4">
    <source>
        <dbReference type="Proteomes" id="UP001596226"/>
    </source>
</evidence>
<sequence>MADEHDRPPSDRPGGEVVPRGRSGSAKRPVIVVAVIACAFAVVIGLIATWARGDTDGTVSGKDLVSTSACNRKGQMCRLRTCYQVTYVTESGRSKKSCVQKPRYDRIRIGDRFSD</sequence>
<protein>
    <submittedName>
        <fullName evidence="3">Uncharacterized protein</fullName>
    </submittedName>
</protein>
<reference evidence="4" key="1">
    <citation type="journal article" date="2019" name="Int. J. Syst. Evol. Microbiol.">
        <title>The Global Catalogue of Microorganisms (GCM) 10K type strain sequencing project: providing services to taxonomists for standard genome sequencing and annotation.</title>
        <authorList>
            <consortium name="The Broad Institute Genomics Platform"/>
            <consortium name="The Broad Institute Genome Sequencing Center for Infectious Disease"/>
            <person name="Wu L."/>
            <person name="Ma J."/>
        </authorList>
    </citation>
    <scope>NUCLEOTIDE SEQUENCE [LARGE SCALE GENOMIC DNA]</scope>
    <source>
        <strain evidence="4">CGMCC 4.7144</strain>
    </source>
</reference>
<proteinExistence type="predicted"/>
<accession>A0ABW1GYK7</accession>
<dbReference type="Proteomes" id="UP001596226">
    <property type="component" value="Unassembled WGS sequence"/>
</dbReference>
<name>A0ABW1GYK7_9ACTN</name>
<comment type="caution">
    <text evidence="3">The sequence shown here is derived from an EMBL/GenBank/DDBJ whole genome shotgun (WGS) entry which is preliminary data.</text>
</comment>
<evidence type="ECO:0000256" key="1">
    <source>
        <dbReference type="SAM" id="MobiDB-lite"/>
    </source>
</evidence>
<organism evidence="3 4">
    <name type="scientific">Micromonospora vulcania</name>
    <dbReference type="NCBI Taxonomy" id="1441873"/>
    <lineage>
        <taxon>Bacteria</taxon>
        <taxon>Bacillati</taxon>
        <taxon>Actinomycetota</taxon>
        <taxon>Actinomycetes</taxon>
        <taxon>Micromonosporales</taxon>
        <taxon>Micromonosporaceae</taxon>
        <taxon>Micromonospora</taxon>
    </lineage>
</organism>
<gene>
    <name evidence="3" type="ORF">ACFQGL_03935</name>
</gene>